<dbReference type="SFLD" id="SFLDS00005">
    <property type="entry name" value="Isoprenoid_Synthase_Type_I"/>
    <property type="match status" value="1"/>
</dbReference>
<dbReference type="EC" id="2.5.1.-" evidence="2"/>
<dbReference type="InterPro" id="IPR033904">
    <property type="entry name" value="Trans_IPPS_HH"/>
</dbReference>
<protein>
    <submittedName>
        <fullName evidence="2">Phytoene/squalene synthase family protein</fullName>
        <ecNumber evidence="2">2.5.1.-</ecNumber>
    </submittedName>
</protein>
<keyword evidence="1 2" id="KW-0808">Transferase</keyword>
<dbReference type="Pfam" id="PF00494">
    <property type="entry name" value="SQS_PSY"/>
    <property type="match status" value="1"/>
</dbReference>
<dbReference type="GO" id="GO:0016740">
    <property type="term" value="F:transferase activity"/>
    <property type="evidence" value="ECO:0007669"/>
    <property type="project" value="UniProtKB-KW"/>
</dbReference>
<dbReference type="PROSITE" id="PS01044">
    <property type="entry name" value="SQUALEN_PHYTOEN_SYN_1"/>
    <property type="match status" value="1"/>
</dbReference>
<accession>A0ABU5HZ55</accession>
<dbReference type="InterPro" id="IPR019845">
    <property type="entry name" value="Squalene/phytoene_synthase_CS"/>
</dbReference>
<dbReference type="SFLD" id="SFLDG01212">
    <property type="entry name" value="Phytoene_synthase_like"/>
    <property type="match status" value="1"/>
</dbReference>
<dbReference type="Proteomes" id="UP001294412">
    <property type="component" value="Unassembled WGS sequence"/>
</dbReference>
<dbReference type="PROSITE" id="PS01045">
    <property type="entry name" value="SQUALEN_PHYTOEN_SYN_2"/>
    <property type="match status" value="1"/>
</dbReference>
<organism evidence="2 3">
    <name type="scientific">Fulvimarina uroteuthidis</name>
    <dbReference type="NCBI Taxonomy" id="3098149"/>
    <lineage>
        <taxon>Bacteria</taxon>
        <taxon>Pseudomonadati</taxon>
        <taxon>Pseudomonadota</taxon>
        <taxon>Alphaproteobacteria</taxon>
        <taxon>Hyphomicrobiales</taxon>
        <taxon>Aurantimonadaceae</taxon>
        <taxon>Fulvimarina</taxon>
    </lineage>
</organism>
<sequence>MSLSESLDAKIVGSLPFGTCERAKIAAEAQATIAKGSKSFAAAARLFDRDTRASAMMLYAWCRHCDDVVDDQILGFRQKGRISDLSAEERLRELETKTLAAINGSRTGEAAFDAIGDVALRHDLPDALVIAHLEGFRMDVDGRVYETIEDTLDYCYCVAGVVGVMMARVMGVRPGGFGGEAVTRTLDRACDLGMGFQLTNIARDIVEDAEAGRVYVPAEWLRDLGLDRRDLHLARNRKAAAELAFRLIDLAEPYYASASHGLAALPPRAAWAVATALGVYRDIGMVIRKRREAAWDDRASTGAAAKFAHAARGAGRTLGSRVFKGGHGRPDDLWTRPRFAALGDASDR</sequence>
<dbReference type="SFLD" id="SFLDG01018">
    <property type="entry name" value="Squalene/Phytoene_Synthase_Lik"/>
    <property type="match status" value="1"/>
</dbReference>
<dbReference type="InterPro" id="IPR008949">
    <property type="entry name" value="Isoprenoid_synthase_dom_sf"/>
</dbReference>
<proteinExistence type="predicted"/>
<dbReference type="InterPro" id="IPR044843">
    <property type="entry name" value="Trans_IPPS_bact-type"/>
</dbReference>
<dbReference type="InterPro" id="IPR002060">
    <property type="entry name" value="Squ/phyt_synthse"/>
</dbReference>
<dbReference type="PANTHER" id="PTHR31480">
    <property type="entry name" value="BIFUNCTIONAL LYCOPENE CYCLASE/PHYTOENE SYNTHASE"/>
    <property type="match status" value="1"/>
</dbReference>
<name>A0ABU5HZ55_9HYPH</name>
<dbReference type="Gene3D" id="1.10.600.10">
    <property type="entry name" value="Farnesyl Diphosphate Synthase"/>
    <property type="match status" value="1"/>
</dbReference>
<evidence type="ECO:0000313" key="2">
    <source>
        <dbReference type="EMBL" id="MDY8108404.1"/>
    </source>
</evidence>
<gene>
    <name evidence="2" type="ORF">U0C82_04455</name>
</gene>
<dbReference type="SUPFAM" id="SSF48576">
    <property type="entry name" value="Terpenoid synthases"/>
    <property type="match status" value="1"/>
</dbReference>
<dbReference type="CDD" id="cd00683">
    <property type="entry name" value="Trans_IPPS_HH"/>
    <property type="match status" value="1"/>
</dbReference>
<comment type="caution">
    <text evidence="2">The sequence shown here is derived from an EMBL/GenBank/DDBJ whole genome shotgun (WGS) entry which is preliminary data.</text>
</comment>
<dbReference type="RefSeq" id="WP_322185849.1">
    <property type="nucleotide sequence ID" value="NZ_JAXLPB010000001.1"/>
</dbReference>
<evidence type="ECO:0000256" key="1">
    <source>
        <dbReference type="ARBA" id="ARBA00022679"/>
    </source>
</evidence>
<keyword evidence="3" id="KW-1185">Reference proteome</keyword>
<evidence type="ECO:0000313" key="3">
    <source>
        <dbReference type="Proteomes" id="UP001294412"/>
    </source>
</evidence>
<dbReference type="EMBL" id="JAXLPB010000001">
    <property type="protein sequence ID" value="MDY8108404.1"/>
    <property type="molecule type" value="Genomic_DNA"/>
</dbReference>
<reference evidence="2 3" key="1">
    <citation type="submission" date="2023-12" db="EMBL/GenBank/DDBJ databases">
        <title>Description of Novel Strain Fulvimarina sp. 2208YS6-2-32 isolated from Uroteuthis (Photololigo) edulis.</title>
        <authorList>
            <person name="Park J.-S."/>
        </authorList>
    </citation>
    <scope>NUCLEOTIDE SEQUENCE [LARGE SCALE GENOMIC DNA]</scope>
    <source>
        <strain evidence="2 3">2208YS6-2-32</strain>
    </source>
</reference>